<evidence type="ECO:0000313" key="3">
    <source>
        <dbReference type="EMBL" id="MFC6671420.1"/>
    </source>
</evidence>
<name>A0ABW2A1P1_9GAMM</name>
<evidence type="ECO:0000256" key="2">
    <source>
        <dbReference type="PROSITE-ProRule" id="PRU01282"/>
    </source>
</evidence>
<dbReference type="PANTHER" id="PTHR30041:SF8">
    <property type="entry name" value="PROTEIN YFFB"/>
    <property type="match status" value="1"/>
</dbReference>
<dbReference type="EMBL" id="JBHSWE010000001">
    <property type="protein sequence ID" value="MFC6671420.1"/>
    <property type="molecule type" value="Genomic_DNA"/>
</dbReference>
<gene>
    <name evidence="3" type="ORF">ACFQDL_16095</name>
</gene>
<dbReference type="PROSITE" id="PS51353">
    <property type="entry name" value="ARSC"/>
    <property type="match status" value="1"/>
</dbReference>
<dbReference type="NCBIfam" id="TIGR01617">
    <property type="entry name" value="arsC_related"/>
    <property type="match status" value="1"/>
</dbReference>
<accession>A0ABW2A1P1</accession>
<reference evidence="4" key="1">
    <citation type="journal article" date="2019" name="Int. J. Syst. Evol. Microbiol.">
        <title>The Global Catalogue of Microorganisms (GCM) 10K type strain sequencing project: providing services to taxonomists for standard genome sequencing and annotation.</title>
        <authorList>
            <consortium name="The Broad Institute Genomics Platform"/>
            <consortium name="The Broad Institute Genome Sequencing Center for Infectious Disease"/>
            <person name="Wu L."/>
            <person name="Ma J."/>
        </authorList>
    </citation>
    <scope>NUCLEOTIDE SEQUENCE [LARGE SCALE GENOMIC DNA]</scope>
    <source>
        <strain evidence="4">NBRC 111756</strain>
    </source>
</reference>
<dbReference type="CDD" id="cd03035">
    <property type="entry name" value="ArsC_Yffb"/>
    <property type="match status" value="1"/>
</dbReference>
<dbReference type="InterPro" id="IPR006504">
    <property type="entry name" value="Tscrpt_reg_Spx/MgsR"/>
</dbReference>
<sequence>MICLYGIKNCDTIKKARKWLDEAGIEYRFHDYRVDGLARSQLEAWAAELGWEALLNRRGTTWRAQPDEVKNSIDEAGAIDLMLAQPAMIKRPLLDTGDARHLGFRADDYARLLAN</sequence>
<dbReference type="Pfam" id="PF03960">
    <property type="entry name" value="ArsC"/>
    <property type="match status" value="1"/>
</dbReference>
<dbReference type="PANTHER" id="PTHR30041">
    <property type="entry name" value="ARSENATE REDUCTASE"/>
    <property type="match status" value="1"/>
</dbReference>
<dbReference type="Gene3D" id="3.40.30.10">
    <property type="entry name" value="Glutaredoxin"/>
    <property type="match status" value="1"/>
</dbReference>
<dbReference type="InterPro" id="IPR036249">
    <property type="entry name" value="Thioredoxin-like_sf"/>
</dbReference>
<dbReference type="Proteomes" id="UP001596422">
    <property type="component" value="Unassembled WGS sequence"/>
</dbReference>
<dbReference type="NCBIfam" id="NF008107">
    <property type="entry name" value="PRK10853.1"/>
    <property type="match status" value="1"/>
</dbReference>
<organism evidence="3 4">
    <name type="scientific">Marinobacterium aestuariivivens</name>
    <dbReference type="NCBI Taxonomy" id="1698799"/>
    <lineage>
        <taxon>Bacteria</taxon>
        <taxon>Pseudomonadati</taxon>
        <taxon>Pseudomonadota</taxon>
        <taxon>Gammaproteobacteria</taxon>
        <taxon>Oceanospirillales</taxon>
        <taxon>Oceanospirillaceae</taxon>
        <taxon>Marinobacterium</taxon>
    </lineage>
</organism>
<keyword evidence="4" id="KW-1185">Reference proteome</keyword>
<dbReference type="SUPFAM" id="SSF52833">
    <property type="entry name" value="Thioredoxin-like"/>
    <property type="match status" value="1"/>
</dbReference>
<protein>
    <submittedName>
        <fullName evidence="3">ArsC family reductase</fullName>
    </submittedName>
</protein>
<evidence type="ECO:0000256" key="1">
    <source>
        <dbReference type="ARBA" id="ARBA00007198"/>
    </source>
</evidence>
<dbReference type="RefSeq" id="WP_379909930.1">
    <property type="nucleotide sequence ID" value="NZ_JBHSWE010000001.1"/>
</dbReference>
<dbReference type="InterPro" id="IPR006660">
    <property type="entry name" value="Arsenate_reductase-like"/>
</dbReference>
<proteinExistence type="inferred from homology"/>
<comment type="similarity">
    <text evidence="1 2">Belongs to the ArsC family.</text>
</comment>
<evidence type="ECO:0000313" key="4">
    <source>
        <dbReference type="Proteomes" id="UP001596422"/>
    </source>
</evidence>
<comment type="caution">
    <text evidence="3">The sequence shown here is derived from an EMBL/GenBank/DDBJ whole genome shotgun (WGS) entry which is preliminary data.</text>
</comment>